<reference evidence="1" key="1">
    <citation type="submission" date="2014-11" db="EMBL/GenBank/DDBJ databases">
        <authorList>
            <person name="Amaro Gonzalez C."/>
        </authorList>
    </citation>
    <scope>NUCLEOTIDE SEQUENCE</scope>
</reference>
<evidence type="ECO:0000313" key="1">
    <source>
        <dbReference type="EMBL" id="JAH90130.1"/>
    </source>
</evidence>
<protein>
    <submittedName>
        <fullName evidence="1">Uncharacterized protein</fullName>
    </submittedName>
</protein>
<dbReference type="AlphaFoldDB" id="A0A0E9WKL5"/>
<reference evidence="1" key="2">
    <citation type="journal article" date="2015" name="Fish Shellfish Immunol.">
        <title>Early steps in the European eel (Anguilla anguilla)-Vibrio vulnificus interaction in the gills: Role of the RtxA13 toxin.</title>
        <authorList>
            <person name="Callol A."/>
            <person name="Pajuelo D."/>
            <person name="Ebbesson L."/>
            <person name="Teles M."/>
            <person name="MacKenzie S."/>
            <person name="Amaro C."/>
        </authorList>
    </citation>
    <scope>NUCLEOTIDE SEQUENCE</scope>
</reference>
<proteinExistence type="predicted"/>
<accession>A0A0E9WKL5</accession>
<dbReference type="EMBL" id="GBXM01018447">
    <property type="protein sequence ID" value="JAH90130.1"/>
    <property type="molecule type" value="Transcribed_RNA"/>
</dbReference>
<organism evidence="1">
    <name type="scientific">Anguilla anguilla</name>
    <name type="common">European freshwater eel</name>
    <name type="synonym">Muraena anguilla</name>
    <dbReference type="NCBI Taxonomy" id="7936"/>
    <lineage>
        <taxon>Eukaryota</taxon>
        <taxon>Metazoa</taxon>
        <taxon>Chordata</taxon>
        <taxon>Craniata</taxon>
        <taxon>Vertebrata</taxon>
        <taxon>Euteleostomi</taxon>
        <taxon>Actinopterygii</taxon>
        <taxon>Neopterygii</taxon>
        <taxon>Teleostei</taxon>
        <taxon>Anguilliformes</taxon>
        <taxon>Anguillidae</taxon>
        <taxon>Anguilla</taxon>
    </lineage>
</organism>
<name>A0A0E9WKL5_ANGAN</name>
<sequence length="36" mass="4118">MTLKGIIHFGVSDISLASVHVFNWLRQFCLCLIKNI</sequence>